<dbReference type="Pfam" id="PF20510">
    <property type="entry name" value="HgmA_N"/>
    <property type="match status" value="1"/>
</dbReference>
<dbReference type="Pfam" id="PF00206">
    <property type="entry name" value="Lyase_1"/>
    <property type="match status" value="1"/>
</dbReference>
<dbReference type="InterPro" id="IPR011051">
    <property type="entry name" value="RmlC_Cupin_sf"/>
</dbReference>
<comment type="cofactor">
    <cofactor evidence="1">
        <name>K(+)</name>
        <dbReference type="ChEBI" id="CHEBI:29103"/>
    </cofactor>
</comment>
<dbReference type="Pfam" id="PF10397">
    <property type="entry name" value="ADSL_C"/>
    <property type="match status" value="1"/>
</dbReference>
<dbReference type="CDD" id="cd01597">
    <property type="entry name" value="pCLME"/>
    <property type="match status" value="1"/>
</dbReference>
<dbReference type="InterPro" id="IPR014710">
    <property type="entry name" value="RmlC-like_jellyroll"/>
</dbReference>
<keyword evidence="9" id="KW-0560">Oxidoreductase</keyword>
<dbReference type="PANTHER" id="PTHR48207:SF3">
    <property type="entry name" value="SUCCINATE--HYDROXYMETHYLGLUTARATE COA-TRANSFERASE"/>
    <property type="match status" value="1"/>
</dbReference>
<dbReference type="GO" id="GO:0006572">
    <property type="term" value="P:L-tyrosine catabolic process"/>
    <property type="evidence" value="ECO:0007669"/>
    <property type="project" value="UniProtKB-KW"/>
</dbReference>
<evidence type="ECO:0000256" key="6">
    <source>
        <dbReference type="ARBA" id="ARBA00022878"/>
    </source>
</evidence>
<dbReference type="GO" id="GO:0005739">
    <property type="term" value="C:mitochondrion"/>
    <property type="evidence" value="ECO:0007669"/>
    <property type="project" value="TreeGrafter"/>
</dbReference>
<dbReference type="InterPro" id="IPR002155">
    <property type="entry name" value="Thiolase"/>
</dbReference>
<evidence type="ECO:0000256" key="5">
    <source>
        <dbReference type="ARBA" id="ARBA00022723"/>
    </source>
</evidence>
<dbReference type="SMART" id="SM00998">
    <property type="entry name" value="ADSL_C"/>
    <property type="match status" value="1"/>
</dbReference>
<gene>
    <name evidence="14" type="ORF">GT037_010395</name>
</gene>
<evidence type="ECO:0000313" key="14">
    <source>
        <dbReference type="EMBL" id="KAF7671583.1"/>
    </source>
</evidence>
<dbReference type="Gene3D" id="1.10.40.30">
    <property type="entry name" value="Fumarase/aspartase (C-terminal domain)"/>
    <property type="match status" value="1"/>
</dbReference>
<evidence type="ECO:0000256" key="10">
    <source>
        <dbReference type="ARBA" id="ARBA00023004"/>
    </source>
</evidence>
<evidence type="ECO:0000256" key="4">
    <source>
        <dbReference type="ARBA" id="ARBA00022679"/>
    </source>
</evidence>
<organism evidence="14 15">
    <name type="scientific">Alternaria burnsii</name>
    <dbReference type="NCBI Taxonomy" id="1187904"/>
    <lineage>
        <taxon>Eukaryota</taxon>
        <taxon>Fungi</taxon>
        <taxon>Dikarya</taxon>
        <taxon>Ascomycota</taxon>
        <taxon>Pezizomycotina</taxon>
        <taxon>Dothideomycetes</taxon>
        <taxon>Pleosporomycetidae</taxon>
        <taxon>Pleosporales</taxon>
        <taxon>Pleosporineae</taxon>
        <taxon>Pleosporaceae</taxon>
        <taxon>Alternaria</taxon>
        <taxon>Alternaria sect. Alternaria</taxon>
    </lineage>
</organism>
<name>A0A8H7AW22_9PLEO</name>
<dbReference type="Pfam" id="PF04209">
    <property type="entry name" value="HgmA_C"/>
    <property type="match status" value="1"/>
</dbReference>
<comment type="similarity">
    <text evidence="3">Belongs to the thiolase-like superfamily. Thiolase family.</text>
</comment>
<dbReference type="InterPro" id="IPR020617">
    <property type="entry name" value="Thiolase_C"/>
</dbReference>
<dbReference type="PRINTS" id="PR00149">
    <property type="entry name" value="FUMRATELYASE"/>
</dbReference>
<keyword evidence="4" id="KW-0808">Transferase</keyword>
<dbReference type="GO" id="GO:0046872">
    <property type="term" value="F:metal ion binding"/>
    <property type="evidence" value="ECO:0007669"/>
    <property type="project" value="UniProtKB-KW"/>
</dbReference>
<keyword evidence="10" id="KW-0408">Iron</keyword>
<dbReference type="EMBL" id="JAAABM010000021">
    <property type="protein sequence ID" value="KAF7671583.1"/>
    <property type="molecule type" value="Genomic_DNA"/>
</dbReference>
<dbReference type="CDD" id="cd00751">
    <property type="entry name" value="thiolase"/>
    <property type="match status" value="1"/>
</dbReference>
<sequence>MASFSKAARNVLHKSPNDVVLLSAVRSPINRSFKGGYKDAHPEDILMPIMRAAVQRAGIEKNDVNDVMIGNVLAELGFAKTGRMALNHAGFPNSTTFHTVNRQCSSSLQAITHISHSIMVGQIDVGLAGGVESMSRNYASRGLPTDVSPTLLGSTVKDARDCLMPMGITSENVAERYKVDRKSQDEYAVRSHSRASRAQREGRFDWEIEPVTVQRADEASGQPTGHEVTKDDGIRHGLTFEKVSTLKPVFGENGKSTAGNSSQISDGASSTILARRSWAEERGLEPLGRFVGTQVKGCAPDEMGISPIYAIPALLEWTGIQLKDIDVIELNEAFASQTIACIRELGLDEDKVNPNGGAIALGHPTGATGARQTATLFGELRRQDKEIGIVSIVSAIDSVIFRTLFGTDEIRKVFDDKAYINRCVDAETALARAQSKCNVIPSHIGEIVTSKARQVELDYDRLRNETEIVGYPIFPLVRQLSASCGDEAGRYVHWGATTQDIMDLASMLQMKQGLEIVERTLRSVIKNLEDLSRKHRDTPMAGRTHLQHALPITFGHKCAIWLSGFQRHLERLEQLKSRALMVQFGGAAGSLASLGSGDDGIRVRKEMAKDLGLTDPPITWHVARDGVAEITNYLALVGGTLGKLALDIIIMSSNELSEVSEPFVPHRGASSTMPQKRNPISSEVILAASKILRSNAGLVLDGMVSDFERASGPWHLEWVAVPESFVIAVGALNQADFALSGLVVNPKQMLTNLYSTRGLIVAEAVMMGLAPHVGRSKAHDVVYEACKESIENDTSLLEALQTRSEITDKISSQELSSLCDAKNYLGSLITPTVHRHTFNIMQDFKERKLVTDPQKAFHFTDLQRLKPTRANDPYDYQAGWGNRHQSEVIPGTLPVAQNNPQEVRFGLYTEGITYSAFAAPRAHNFSTYMYRCRPAAAHKGYIPIETKSNITNCFLSINPKVETLPEQAEWHPFPLPKEDEKIDFVDGLHTLCGSGDPNIKEGLALYVYMINSSMEQRAFCNTDGDFLICAQQGNLDIKTEMGKIFLQPGEICVIQRGIRFCLNLAPDTPVARGYITEVWGSMWELPDLGPLGGHGLANPRDFLYPVAAIDDDLHVDWQIVNKTNGQLVAIQQDHSPFDLVAWHGNVVPYKYDLTKFSSQNSTSIDHTDPSIFTVLTAKSRDPLTPLADFLWFGPRWDVATNTFRLPYFHRNSASEFLACLYGQGLGRSDDFRPGGGSFEGGHTPHGGFHEGYQHGMRIHESQPEKILTDQLTIMVESSRLFLFTEYARKDCGTIETRGTDYKVWDALPDRFSANKRAQELLARIKDDKVAEKKRLAPYYFGGFSHGANTSNTDGVHAEELKQYLTSDSKANGTNGSRTMYSFRTVARAIPHAYLRPIASRIATRTSQPQRRNIATKNNVSKQMVEKLPLAGIKVLDMTRVLAGPYCTQILGDLGADVIKIEHPTRGDDTRSWGPPDAPYTDGVERQFPGESAYYLSVNRNKKSIGLAFNNSTGISILHRLAQECDVLVENYLPGSLAKYQLDYATLAKLNPSLVYASVTGYGQTGPYRDRAGYDVMVEAEMGLMHITGERDGPPVKVGVAVTDIMTGMYTAIGIQAALYSRKETGLGQWIDASLSDVQVSGLANIASSALVTGKGDSGRWGTAHATVVPYRAYKTKDTNIAVGGCNDRLYGILCDKLQRPEWKTDPRFRTNALRVKHRTEIDTLVEAELMTKTTQEWLEIFDGSGMPYAAVNDIKGTVEHEHVLARNMIQEVDHPAVGKVKLVNHPVKYSRAEPRIRSPPPLLGQHTDEVLRDMLGYGESEIKELRDKKVVA</sequence>
<dbReference type="SUPFAM" id="SSF51182">
    <property type="entry name" value="RmlC-like cupins"/>
    <property type="match status" value="1"/>
</dbReference>
<dbReference type="GeneID" id="62208620"/>
<evidence type="ECO:0000256" key="3">
    <source>
        <dbReference type="ARBA" id="ARBA00010982"/>
    </source>
</evidence>
<dbReference type="Gene3D" id="1.20.200.10">
    <property type="entry name" value="Fumarase/aspartase (Central domain)"/>
    <property type="match status" value="1"/>
</dbReference>
<dbReference type="SUPFAM" id="SSF89796">
    <property type="entry name" value="CoA-transferase family III (CaiB/BaiF)"/>
    <property type="match status" value="1"/>
</dbReference>
<evidence type="ECO:0000256" key="8">
    <source>
        <dbReference type="ARBA" id="ARBA00022964"/>
    </source>
</evidence>
<dbReference type="NCBIfam" id="TIGR01930">
    <property type="entry name" value="AcCoA-C-Actrans"/>
    <property type="match status" value="1"/>
</dbReference>
<dbReference type="InterPro" id="IPR020613">
    <property type="entry name" value="Thiolase_CS"/>
</dbReference>
<evidence type="ECO:0000259" key="13">
    <source>
        <dbReference type="SMART" id="SM00998"/>
    </source>
</evidence>
<dbReference type="InterPro" id="IPR050483">
    <property type="entry name" value="CoA-transferase_III_domain"/>
</dbReference>
<reference evidence="14" key="2">
    <citation type="submission" date="2020-08" db="EMBL/GenBank/DDBJ databases">
        <title>Draft Genome Sequence of Cumin Blight Pathogen Alternaria burnsii.</title>
        <authorList>
            <person name="Feng Z."/>
        </authorList>
    </citation>
    <scope>NUCLEOTIDE SEQUENCE</scope>
    <source>
        <strain evidence="14">CBS107.38</strain>
    </source>
</reference>
<dbReference type="PROSITE" id="PS00737">
    <property type="entry name" value="THIOLASE_2"/>
    <property type="match status" value="1"/>
</dbReference>
<dbReference type="Pfam" id="PF00108">
    <property type="entry name" value="Thiolase_N"/>
    <property type="match status" value="1"/>
</dbReference>
<protein>
    <submittedName>
        <fullName evidence="14">Homogentisate-dioxygenase</fullName>
    </submittedName>
</protein>
<dbReference type="UniPathway" id="UPA00139">
    <property type="reaction ID" value="UER00339"/>
</dbReference>
<keyword evidence="15" id="KW-1185">Reference proteome</keyword>
<dbReference type="InterPro" id="IPR020616">
    <property type="entry name" value="Thiolase_N"/>
</dbReference>
<evidence type="ECO:0000256" key="1">
    <source>
        <dbReference type="ARBA" id="ARBA00001958"/>
    </source>
</evidence>
<dbReference type="InterPro" id="IPR023606">
    <property type="entry name" value="CoA-Trfase_III_dom_1_sf"/>
</dbReference>
<dbReference type="Gene3D" id="3.40.47.10">
    <property type="match status" value="2"/>
</dbReference>
<dbReference type="InterPro" id="IPR046452">
    <property type="entry name" value="HgmA_N"/>
</dbReference>
<accession>A0A8H7AW22</accession>
<keyword evidence="7" id="KW-0630">Potassium</keyword>
<dbReference type="GO" id="GO:0006559">
    <property type="term" value="P:L-phenylalanine catabolic process"/>
    <property type="evidence" value="ECO:0007669"/>
    <property type="project" value="UniProtKB-UniPathway"/>
</dbReference>
<dbReference type="PROSITE" id="PS00098">
    <property type="entry name" value="THIOLASE_1"/>
    <property type="match status" value="1"/>
</dbReference>
<dbReference type="InterPro" id="IPR019468">
    <property type="entry name" value="AdenyloSucc_lyase_C"/>
</dbReference>
<dbReference type="Proteomes" id="UP000596902">
    <property type="component" value="Unassembled WGS sequence"/>
</dbReference>
<evidence type="ECO:0000256" key="2">
    <source>
        <dbReference type="ARBA" id="ARBA00008383"/>
    </source>
</evidence>
<dbReference type="SUPFAM" id="SSF48557">
    <property type="entry name" value="L-aspartase-like"/>
    <property type="match status" value="1"/>
</dbReference>
<dbReference type="InterPro" id="IPR046451">
    <property type="entry name" value="HgmA_C"/>
</dbReference>
<dbReference type="InterPro" id="IPR003673">
    <property type="entry name" value="CoA-Trfase_fam_III"/>
</dbReference>
<dbReference type="SUPFAM" id="SSF53901">
    <property type="entry name" value="Thiolase-like"/>
    <property type="match status" value="2"/>
</dbReference>
<dbReference type="GO" id="GO:0016747">
    <property type="term" value="F:acyltransferase activity, transferring groups other than amino-acyl groups"/>
    <property type="evidence" value="ECO:0007669"/>
    <property type="project" value="InterPro"/>
</dbReference>
<feature type="domain" description="Adenylosuccinate lyase C-terminal" evidence="13">
    <location>
        <begin position="757"/>
        <end position="838"/>
    </location>
</feature>
<dbReference type="Gene3D" id="3.30.1540.10">
    <property type="entry name" value="formyl-coa transferase, domain 3"/>
    <property type="match status" value="1"/>
</dbReference>
<dbReference type="InterPro" id="IPR016039">
    <property type="entry name" value="Thiolase-like"/>
</dbReference>
<dbReference type="InterPro" id="IPR008948">
    <property type="entry name" value="L-Aspartase-like"/>
</dbReference>
<dbReference type="InterPro" id="IPR000362">
    <property type="entry name" value="Fumarate_lyase_fam"/>
</dbReference>
<evidence type="ECO:0000256" key="12">
    <source>
        <dbReference type="ARBA" id="ARBA00023315"/>
    </source>
</evidence>
<keyword evidence="6" id="KW-0828">Tyrosine catabolism</keyword>
<keyword evidence="12" id="KW-0012">Acyltransferase</keyword>
<dbReference type="InterPro" id="IPR020615">
    <property type="entry name" value="Thiolase_acyl_enz_int_AS"/>
</dbReference>
<dbReference type="RefSeq" id="XP_038781950.1">
    <property type="nucleotide sequence ID" value="XM_038935442.1"/>
</dbReference>
<dbReference type="InterPro" id="IPR022761">
    <property type="entry name" value="Fumarate_lyase_N"/>
</dbReference>
<evidence type="ECO:0000256" key="7">
    <source>
        <dbReference type="ARBA" id="ARBA00022958"/>
    </source>
</evidence>
<evidence type="ECO:0000313" key="15">
    <source>
        <dbReference type="Proteomes" id="UP000596902"/>
    </source>
</evidence>
<dbReference type="FunFam" id="2.60.120.10:FF:000034">
    <property type="entry name" value="Homogentisate 1,2-dioxygenase"/>
    <property type="match status" value="1"/>
</dbReference>
<dbReference type="Pfam" id="PF02515">
    <property type="entry name" value="CoA_transf_3"/>
    <property type="match status" value="1"/>
</dbReference>
<dbReference type="InterPro" id="IPR044855">
    <property type="entry name" value="CoA-Trfase_III_dom3_sf"/>
</dbReference>
<dbReference type="Gene3D" id="2.60.120.10">
    <property type="entry name" value="Jelly Rolls"/>
    <property type="match status" value="1"/>
</dbReference>
<dbReference type="Gene3D" id="3.40.50.10540">
    <property type="entry name" value="Crotonobetainyl-coa:carnitine coa-transferase, domain 1"/>
    <property type="match status" value="1"/>
</dbReference>
<evidence type="ECO:0000256" key="9">
    <source>
        <dbReference type="ARBA" id="ARBA00023002"/>
    </source>
</evidence>
<dbReference type="PANTHER" id="PTHR48207">
    <property type="entry name" value="SUCCINATE--HYDROXYMETHYLGLUTARATE COA-TRANSFERASE"/>
    <property type="match status" value="1"/>
</dbReference>
<comment type="similarity">
    <text evidence="2">Belongs to the CoA-transferase III family.</text>
</comment>
<comment type="caution">
    <text evidence="14">The sequence shown here is derived from an EMBL/GenBank/DDBJ whole genome shotgun (WGS) entry which is preliminary data.</text>
</comment>
<keyword evidence="5" id="KW-0479">Metal-binding</keyword>
<reference evidence="14" key="1">
    <citation type="submission" date="2020-01" db="EMBL/GenBank/DDBJ databases">
        <authorList>
            <person name="Feng Z.H.Z."/>
        </authorList>
    </citation>
    <scope>NUCLEOTIDE SEQUENCE</scope>
    <source>
        <strain evidence="14">CBS107.38</strain>
    </source>
</reference>
<keyword evidence="11" id="KW-0585">Phenylalanine catabolism</keyword>
<dbReference type="PRINTS" id="PR00145">
    <property type="entry name" value="ARGSUCLYASE"/>
</dbReference>
<dbReference type="Pfam" id="PF02803">
    <property type="entry name" value="Thiolase_C"/>
    <property type="match status" value="1"/>
</dbReference>
<dbReference type="CDD" id="cd07000">
    <property type="entry name" value="cupin_HGO_N"/>
    <property type="match status" value="1"/>
</dbReference>
<dbReference type="GO" id="GO:0051213">
    <property type="term" value="F:dioxygenase activity"/>
    <property type="evidence" value="ECO:0007669"/>
    <property type="project" value="UniProtKB-KW"/>
</dbReference>
<dbReference type="GO" id="GO:0047369">
    <property type="term" value="F:succinate-hydroxymethylglutarate CoA-transferase activity"/>
    <property type="evidence" value="ECO:0007669"/>
    <property type="project" value="TreeGrafter"/>
</dbReference>
<proteinExistence type="inferred from homology"/>
<keyword evidence="8 14" id="KW-0223">Dioxygenase</keyword>
<evidence type="ECO:0000256" key="11">
    <source>
        <dbReference type="ARBA" id="ARBA00023232"/>
    </source>
</evidence>